<dbReference type="PANTHER" id="PTHR48178:SF1">
    <property type="entry name" value="PEROXISOME BIOGENESIS FACTOR 2"/>
    <property type="match status" value="1"/>
</dbReference>
<keyword evidence="9" id="KW-0833">Ubl conjugation pathway</keyword>
<dbReference type="InterPro" id="IPR006845">
    <property type="entry name" value="Pex_N"/>
</dbReference>
<protein>
    <recommendedName>
        <fullName evidence="17">RING-type E3 ubiquitin transferase (cysteine targeting)</fullName>
        <ecNumber evidence="17">2.3.2.36</ecNumber>
    </recommendedName>
    <alternativeName>
        <fullName evidence="15">Peroxin-2</fullName>
    </alternativeName>
</protein>
<name>A0AA36C4I3_9BILA</name>
<evidence type="ECO:0000256" key="9">
    <source>
        <dbReference type="ARBA" id="ARBA00022786"/>
    </source>
</evidence>
<keyword evidence="5" id="KW-0808">Transferase</keyword>
<keyword evidence="10" id="KW-0862">Zinc</keyword>
<comment type="subcellular location">
    <subcellularLocation>
        <location evidence="1">Peroxisome membrane</location>
        <topology evidence="1">Multi-pass membrane protein</topology>
    </subcellularLocation>
</comment>
<dbReference type="InterPro" id="IPR001841">
    <property type="entry name" value="Znf_RING"/>
</dbReference>
<dbReference type="SUPFAM" id="SSF57850">
    <property type="entry name" value="RING/U-box"/>
    <property type="match status" value="1"/>
</dbReference>
<dbReference type="InterPro" id="IPR025654">
    <property type="entry name" value="PEX2/10"/>
</dbReference>
<comment type="caution">
    <text evidence="20">The sequence shown here is derived from an EMBL/GenBank/DDBJ whole genome shotgun (WGS) entry which is preliminary data.</text>
</comment>
<sequence length="279" mass="32129">MCHFARKGIYNPMDTAVKALRVEQLDAHVLDREIRDIVHSSLEEWISTLPTAFQRYMDRAKPELRLGCEAALWTTRIYAGSSPGQGILDVFYRGYTTRKVAVHFVISVLVPYLLKRLVDWRQDTHRLVERLEGATTLANIAHYLYFLRKGGFSTLVERVLRLRNYNRDAPSMGNVNLDNQNRELLWHTFRDLIVLLWPIYRLAENRWLKWSQKTATSESVDVCPICGEVFVAPVEVELCGHAFCYWCIAAGPSRNSCPICASTPCTLRPARGNRIFPRE</sequence>
<reference evidence="20" key="1">
    <citation type="submission" date="2023-06" db="EMBL/GenBank/DDBJ databases">
        <authorList>
            <person name="Delattre M."/>
        </authorList>
    </citation>
    <scope>NUCLEOTIDE SEQUENCE</scope>
    <source>
        <strain evidence="20">AF72</strain>
    </source>
</reference>
<evidence type="ECO:0000256" key="5">
    <source>
        <dbReference type="ARBA" id="ARBA00022679"/>
    </source>
</evidence>
<evidence type="ECO:0000256" key="18">
    <source>
        <dbReference type="PROSITE-ProRule" id="PRU00175"/>
    </source>
</evidence>
<evidence type="ECO:0000256" key="11">
    <source>
        <dbReference type="ARBA" id="ARBA00022927"/>
    </source>
</evidence>
<keyword evidence="13" id="KW-0472">Membrane</keyword>
<evidence type="ECO:0000259" key="19">
    <source>
        <dbReference type="PROSITE" id="PS50089"/>
    </source>
</evidence>
<evidence type="ECO:0000256" key="17">
    <source>
        <dbReference type="ARBA" id="ARBA00034523"/>
    </source>
</evidence>
<comment type="pathway">
    <text evidence="2">Protein modification; protein ubiquitination.</text>
</comment>
<keyword evidence="4" id="KW-0813">Transport</keyword>
<evidence type="ECO:0000256" key="15">
    <source>
        <dbReference type="ARBA" id="ARBA00032511"/>
    </source>
</evidence>
<evidence type="ECO:0000256" key="12">
    <source>
        <dbReference type="ARBA" id="ARBA00022989"/>
    </source>
</evidence>
<dbReference type="GO" id="GO:0005778">
    <property type="term" value="C:peroxisomal membrane"/>
    <property type="evidence" value="ECO:0007669"/>
    <property type="project" value="UniProtKB-SubCell"/>
</dbReference>
<dbReference type="GO" id="GO:0061630">
    <property type="term" value="F:ubiquitin protein ligase activity"/>
    <property type="evidence" value="ECO:0007669"/>
    <property type="project" value="UniProtKB-EC"/>
</dbReference>
<dbReference type="Proteomes" id="UP001177023">
    <property type="component" value="Unassembled WGS sequence"/>
</dbReference>
<keyword evidence="8 18" id="KW-0863">Zinc-finger</keyword>
<dbReference type="SMART" id="SM00184">
    <property type="entry name" value="RING"/>
    <property type="match status" value="1"/>
</dbReference>
<comment type="similarity">
    <text evidence="3">Belongs to the pex2/pex10/pex12 family.</text>
</comment>
<evidence type="ECO:0000256" key="4">
    <source>
        <dbReference type="ARBA" id="ARBA00022448"/>
    </source>
</evidence>
<dbReference type="EMBL" id="CATQJA010000165">
    <property type="protein sequence ID" value="CAJ0557972.1"/>
    <property type="molecule type" value="Genomic_DNA"/>
</dbReference>
<dbReference type="EC" id="2.3.2.36" evidence="17"/>
<dbReference type="PROSITE" id="PS00518">
    <property type="entry name" value="ZF_RING_1"/>
    <property type="match status" value="1"/>
</dbReference>
<dbReference type="AlphaFoldDB" id="A0AA36C4I3"/>
<dbReference type="GO" id="GO:0016558">
    <property type="term" value="P:protein import into peroxisome matrix"/>
    <property type="evidence" value="ECO:0007669"/>
    <property type="project" value="InterPro"/>
</dbReference>
<evidence type="ECO:0000256" key="16">
    <source>
        <dbReference type="ARBA" id="ARBA00034438"/>
    </source>
</evidence>
<dbReference type="Pfam" id="PF13923">
    <property type="entry name" value="zf-C3HC4_2"/>
    <property type="match status" value="1"/>
</dbReference>
<dbReference type="InterPro" id="IPR017907">
    <property type="entry name" value="Znf_RING_CS"/>
</dbReference>
<proteinExistence type="inferred from homology"/>
<dbReference type="PROSITE" id="PS50089">
    <property type="entry name" value="ZF_RING_2"/>
    <property type="match status" value="1"/>
</dbReference>
<feature type="non-terminal residue" evidence="20">
    <location>
        <position position="1"/>
    </location>
</feature>
<keyword evidence="12" id="KW-1133">Transmembrane helix</keyword>
<organism evidence="20 21">
    <name type="scientific">Mesorhabditis spiculigera</name>
    <dbReference type="NCBI Taxonomy" id="96644"/>
    <lineage>
        <taxon>Eukaryota</taxon>
        <taxon>Metazoa</taxon>
        <taxon>Ecdysozoa</taxon>
        <taxon>Nematoda</taxon>
        <taxon>Chromadorea</taxon>
        <taxon>Rhabditida</taxon>
        <taxon>Rhabditina</taxon>
        <taxon>Rhabditomorpha</taxon>
        <taxon>Rhabditoidea</taxon>
        <taxon>Rhabditidae</taxon>
        <taxon>Mesorhabditinae</taxon>
        <taxon>Mesorhabditis</taxon>
    </lineage>
</organism>
<keyword evidence="7" id="KW-0479">Metal-binding</keyword>
<accession>A0AA36C4I3</accession>
<keyword evidence="21" id="KW-1185">Reference proteome</keyword>
<dbReference type="Gene3D" id="3.30.40.10">
    <property type="entry name" value="Zinc/RING finger domain, C3HC4 (zinc finger)"/>
    <property type="match status" value="1"/>
</dbReference>
<feature type="domain" description="RING-type" evidence="19">
    <location>
        <begin position="223"/>
        <end position="260"/>
    </location>
</feature>
<evidence type="ECO:0000256" key="8">
    <source>
        <dbReference type="ARBA" id="ARBA00022771"/>
    </source>
</evidence>
<dbReference type="GO" id="GO:0008270">
    <property type="term" value="F:zinc ion binding"/>
    <property type="evidence" value="ECO:0007669"/>
    <property type="project" value="UniProtKB-KW"/>
</dbReference>
<evidence type="ECO:0000313" key="20">
    <source>
        <dbReference type="EMBL" id="CAJ0557972.1"/>
    </source>
</evidence>
<dbReference type="Pfam" id="PF04757">
    <property type="entry name" value="Pex2_Pex12"/>
    <property type="match status" value="1"/>
</dbReference>
<evidence type="ECO:0000256" key="1">
    <source>
        <dbReference type="ARBA" id="ARBA00004585"/>
    </source>
</evidence>
<comment type="catalytic activity">
    <reaction evidence="16">
        <text>[E2 ubiquitin-conjugating enzyme]-S-ubiquitinyl-L-cysteine + [acceptor protein]-L-cysteine = [E2 ubiquitin-conjugating enzyme]-L-cysteine + [acceptor protein]-S-ubiquitinyl-L-cysteine.</text>
        <dbReference type="EC" id="2.3.2.36"/>
    </reaction>
</comment>
<keyword evidence="14" id="KW-0576">Peroxisome</keyword>
<evidence type="ECO:0000256" key="2">
    <source>
        <dbReference type="ARBA" id="ARBA00004906"/>
    </source>
</evidence>
<evidence type="ECO:0000313" key="21">
    <source>
        <dbReference type="Proteomes" id="UP001177023"/>
    </source>
</evidence>
<keyword evidence="11" id="KW-0653">Protein transport</keyword>
<dbReference type="PANTHER" id="PTHR48178">
    <property type="entry name" value="PEROXISOME BIOGENESIS FACTOR 2"/>
    <property type="match status" value="1"/>
</dbReference>
<evidence type="ECO:0000256" key="10">
    <source>
        <dbReference type="ARBA" id="ARBA00022833"/>
    </source>
</evidence>
<gene>
    <name evidence="20" type="ORF">MSPICULIGERA_LOCUS717</name>
</gene>
<evidence type="ECO:0000256" key="6">
    <source>
        <dbReference type="ARBA" id="ARBA00022692"/>
    </source>
</evidence>
<keyword evidence="6" id="KW-0812">Transmembrane</keyword>
<evidence type="ECO:0000256" key="3">
    <source>
        <dbReference type="ARBA" id="ARBA00008704"/>
    </source>
</evidence>
<dbReference type="InterPro" id="IPR013083">
    <property type="entry name" value="Znf_RING/FYVE/PHD"/>
</dbReference>
<evidence type="ECO:0000256" key="13">
    <source>
        <dbReference type="ARBA" id="ARBA00023136"/>
    </source>
</evidence>
<evidence type="ECO:0000256" key="7">
    <source>
        <dbReference type="ARBA" id="ARBA00022723"/>
    </source>
</evidence>
<evidence type="ECO:0000256" key="14">
    <source>
        <dbReference type="ARBA" id="ARBA00023140"/>
    </source>
</evidence>